<evidence type="ECO:0000259" key="1">
    <source>
        <dbReference type="Pfam" id="PF22513"/>
    </source>
</evidence>
<protein>
    <recommendedName>
        <fullName evidence="1">Antitoxin FitA-like ribbon-helix-helix domain-containing protein</fullName>
    </recommendedName>
</protein>
<comment type="caution">
    <text evidence="2">The sequence shown here is derived from an EMBL/GenBank/DDBJ whole genome shotgun (WGS) entry which is preliminary data.</text>
</comment>
<reference evidence="2 3" key="1">
    <citation type="submission" date="2019-03" db="EMBL/GenBank/DDBJ databases">
        <title>Genomic Encyclopedia of Type Strains, Phase IV (KMG-IV): sequencing the most valuable type-strain genomes for metagenomic binning, comparative biology and taxonomic classification.</title>
        <authorList>
            <person name="Goeker M."/>
        </authorList>
    </citation>
    <scope>NUCLEOTIDE SEQUENCE [LARGE SCALE GENOMIC DNA]</scope>
    <source>
        <strain evidence="2 3">DSM 25903</strain>
    </source>
</reference>
<feature type="domain" description="Antitoxin FitA-like ribbon-helix-helix" evidence="1">
    <location>
        <begin position="2"/>
        <end position="40"/>
    </location>
</feature>
<dbReference type="Pfam" id="PF22513">
    <property type="entry name" value="FitA-like_RHH"/>
    <property type="match status" value="1"/>
</dbReference>
<proteinExistence type="predicted"/>
<dbReference type="GO" id="GO:0006355">
    <property type="term" value="P:regulation of DNA-templated transcription"/>
    <property type="evidence" value="ECO:0007669"/>
    <property type="project" value="InterPro"/>
</dbReference>
<sequence length="80" mass="8977">MAQVLVRNLEEGVVQELRRKARASGTSLEEFARRALREAARPSKADLIAEIDRIRAQSTRGMVDSGAELRRLRDGEDDGR</sequence>
<dbReference type="Proteomes" id="UP000295122">
    <property type="component" value="Unassembled WGS sequence"/>
</dbReference>
<dbReference type="EMBL" id="SNZR01000011">
    <property type="protein sequence ID" value="TDR93264.1"/>
    <property type="molecule type" value="Genomic_DNA"/>
</dbReference>
<organism evidence="2 3">
    <name type="scientific">Enterovirga rhinocerotis</name>
    <dbReference type="NCBI Taxonomy" id="1339210"/>
    <lineage>
        <taxon>Bacteria</taxon>
        <taxon>Pseudomonadati</taxon>
        <taxon>Pseudomonadota</taxon>
        <taxon>Alphaproteobacteria</taxon>
        <taxon>Hyphomicrobiales</taxon>
        <taxon>Methylobacteriaceae</taxon>
        <taxon>Enterovirga</taxon>
    </lineage>
</organism>
<evidence type="ECO:0000313" key="2">
    <source>
        <dbReference type="EMBL" id="TDR93264.1"/>
    </source>
</evidence>
<dbReference type="AlphaFoldDB" id="A0A4R7C467"/>
<evidence type="ECO:0000313" key="3">
    <source>
        <dbReference type="Proteomes" id="UP000295122"/>
    </source>
</evidence>
<name>A0A4R7C467_9HYPH</name>
<keyword evidence="3" id="KW-1185">Reference proteome</keyword>
<dbReference type="SUPFAM" id="SSF47598">
    <property type="entry name" value="Ribbon-helix-helix"/>
    <property type="match status" value="1"/>
</dbReference>
<gene>
    <name evidence="2" type="ORF">EV668_0520</name>
</gene>
<accession>A0A4R7C467</accession>
<dbReference type="InterPro" id="IPR010985">
    <property type="entry name" value="Ribbon_hlx_hlx"/>
</dbReference>
<dbReference type="RefSeq" id="WP_133768283.1">
    <property type="nucleotide sequence ID" value="NZ_SNZR01000011.1"/>
</dbReference>
<dbReference type="InterPro" id="IPR053853">
    <property type="entry name" value="FitA-like_RHH"/>
</dbReference>